<accession>A0A820NLK9</accession>
<dbReference type="EMBL" id="CAJOBD010063241">
    <property type="protein sequence ID" value="CAF4389680.1"/>
    <property type="molecule type" value="Genomic_DNA"/>
</dbReference>
<feature type="non-terminal residue" evidence="2">
    <location>
        <position position="1"/>
    </location>
</feature>
<dbReference type="AlphaFoldDB" id="A0A820NLK9"/>
<gene>
    <name evidence="2" type="ORF">JBS370_LOCUS43108</name>
</gene>
<dbReference type="Proteomes" id="UP000663836">
    <property type="component" value="Unassembled WGS sequence"/>
</dbReference>
<feature type="compositionally biased region" description="Basic and acidic residues" evidence="1">
    <location>
        <begin position="1"/>
        <end position="10"/>
    </location>
</feature>
<feature type="region of interest" description="Disordered" evidence="1">
    <location>
        <begin position="1"/>
        <end position="36"/>
    </location>
</feature>
<proteinExistence type="predicted"/>
<protein>
    <submittedName>
        <fullName evidence="2">Uncharacterized protein</fullName>
    </submittedName>
</protein>
<comment type="caution">
    <text evidence="2">The sequence shown here is derived from an EMBL/GenBank/DDBJ whole genome shotgun (WGS) entry which is preliminary data.</text>
</comment>
<evidence type="ECO:0000256" key="1">
    <source>
        <dbReference type="SAM" id="MobiDB-lite"/>
    </source>
</evidence>
<name>A0A820NLK9_9BILA</name>
<feature type="compositionally biased region" description="Basic residues" evidence="1">
    <location>
        <begin position="20"/>
        <end position="30"/>
    </location>
</feature>
<evidence type="ECO:0000313" key="2">
    <source>
        <dbReference type="EMBL" id="CAF4389680.1"/>
    </source>
</evidence>
<evidence type="ECO:0000313" key="3">
    <source>
        <dbReference type="Proteomes" id="UP000663836"/>
    </source>
</evidence>
<sequence>EPTTNIDKKSTKTKSSLANRVKRAFFRPHRSPITSS</sequence>
<reference evidence="2" key="1">
    <citation type="submission" date="2021-02" db="EMBL/GenBank/DDBJ databases">
        <authorList>
            <person name="Nowell W R."/>
        </authorList>
    </citation>
    <scope>NUCLEOTIDE SEQUENCE</scope>
</reference>
<organism evidence="2 3">
    <name type="scientific">Rotaria sordida</name>
    <dbReference type="NCBI Taxonomy" id="392033"/>
    <lineage>
        <taxon>Eukaryota</taxon>
        <taxon>Metazoa</taxon>
        <taxon>Spiralia</taxon>
        <taxon>Gnathifera</taxon>
        <taxon>Rotifera</taxon>
        <taxon>Eurotatoria</taxon>
        <taxon>Bdelloidea</taxon>
        <taxon>Philodinida</taxon>
        <taxon>Philodinidae</taxon>
        <taxon>Rotaria</taxon>
    </lineage>
</organism>